<dbReference type="InterPro" id="IPR050640">
    <property type="entry name" value="Bact_2-comp_sensor_kinase"/>
</dbReference>
<proteinExistence type="predicted"/>
<protein>
    <recommendedName>
        <fullName evidence="1">Histidine kinase/HSP90-like ATPase domain-containing protein</fullName>
    </recommendedName>
</protein>
<dbReference type="InterPro" id="IPR004358">
    <property type="entry name" value="Sig_transdc_His_kin-like_C"/>
</dbReference>
<name>A0A644Y9M1_9ZZZZ</name>
<feature type="domain" description="Histidine kinase/HSP90-like ATPase" evidence="1">
    <location>
        <begin position="2"/>
        <end position="104"/>
    </location>
</feature>
<dbReference type="SUPFAM" id="SSF55874">
    <property type="entry name" value="ATPase domain of HSP90 chaperone/DNA topoisomerase II/histidine kinase"/>
    <property type="match status" value="1"/>
</dbReference>
<organism evidence="2">
    <name type="scientific">bioreactor metagenome</name>
    <dbReference type="NCBI Taxonomy" id="1076179"/>
    <lineage>
        <taxon>unclassified sequences</taxon>
        <taxon>metagenomes</taxon>
        <taxon>ecological metagenomes</taxon>
    </lineage>
</organism>
<dbReference type="EMBL" id="VSSQ01004393">
    <property type="protein sequence ID" value="MPM25009.1"/>
    <property type="molecule type" value="Genomic_DNA"/>
</dbReference>
<accession>A0A644Y9M1</accession>
<evidence type="ECO:0000259" key="1">
    <source>
        <dbReference type="Pfam" id="PF02518"/>
    </source>
</evidence>
<dbReference type="PRINTS" id="PR00344">
    <property type="entry name" value="BCTRLSENSOR"/>
</dbReference>
<dbReference type="AlphaFoldDB" id="A0A644Y9M1"/>
<dbReference type="Gene3D" id="3.30.565.10">
    <property type="entry name" value="Histidine kinase-like ATPase, C-terminal domain"/>
    <property type="match status" value="1"/>
</dbReference>
<sequence length="110" mass="12048">MENAINHGLQDVKWEKRITLSTREQGESIVITVTDNGKGMTPEEIEGVLVGQPVAVELDGQQHRGTGLKNVIERLRIYYGIKDVFEIASEGAGRGTAVSIIIPRHGSHVM</sequence>
<dbReference type="PANTHER" id="PTHR34220">
    <property type="entry name" value="SENSOR HISTIDINE KINASE YPDA"/>
    <property type="match status" value="1"/>
</dbReference>
<dbReference type="InterPro" id="IPR003594">
    <property type="entry name" value="HATPase_dom"/>
</dbReference>
<reference evidence="2" key="1">
    <citation type="submission" date="2019-08" db="EMBL/GenBank/DDBJ databases">
        <authorList>
            <person name="Kucharzyk K."/>
            <person name="Murdoch R.W."/>
            <person name="Higgins S."/>
            <person name="Loffler F."/>
        </authorList>
    </citation>
    <scope>NUCLEOTIDE SEQUENCE</scope>
</reference>
<dbReference type="InterPro" id="IPR036890">
    <property type="entry name" value="HATPase_C_sf"/>
</dbReference>
<evidence type="ECO:0000313" key="2">
    <source>
        <dbReference type="EMBL" id="MPM25009.1"/>
    </source>
</evidence>
<dbReference type="Pfam" id="PF02518">
    <property type="entry name" value="HATPase_c"/>
    <property type="match status" value="1"/>
</dbReference>
<comment type="caution">
    <text evidence="2">The sequence shown here is derived from an EMBL/GenBank/DDBJ whole genome shotgun (WGS) entry which is preliminary data.</text>
</comment>
<gene>
    <name evidence="2" type="ORF">SDC9_71498</name>
</gene>
<dbReference type="PANTHER" id="PTHR34220:SF7">
    <property type="entry name" value="SENSOR HISTIDINE KINASE YPDA"/>
    <property type="match status" value="1"/>
</dbReference>
<dbReference type="GO" id="GO:0016772">
    <property type="term" value="F:transferase activity, transferring phosphorus-containing groups"/>
    <property type="evidence" value="ECO:0007669"/>
    <property type="project" value="InterPro"/>
</dbReference>